<accession>A0A0C2NGT9</accession>
<evidence type="ECO:0000313" key="2">
    <source>
        <dbReference type="EMBL" id="KII73202.1"/>
    </source>
</evidence>
<proteinExistence type="predicted"/>
<feature type="region of interest" description="Disordered" evidence="1">
    <location>
        <begin position="1"/>
        <end position="45"/>
    </location>
</feature>
<keyword evidence="3" id="KW-1185">Reference proteome</keyword>
<evidence type="ECO:0000256" key="1">
    <source>
        <dbReference type="SAM" id="MobiDB-lite"/>
    </source>
</evidence>
<organism evidence="2 3">
    <name type="scientific">Thelohanellus kitauei</name>
    <name type="common">Myxosporean</name>
    <dbReference type="NCBI Taxonomy" id="669202"/>
    <lineage>
        <taxon>Eukaryota</taxon>
        <taxon>Metazoa</taxon>
        <taxon>Cnidaria</taxon>
        <taxon>Myxozoa</taxon>
        <taxon>Myxosporea</taxon>
        <taxon>Bivalvulida</taxon>
        <taxon>Platysporina</taxon>
        <taxon>Myxobolidae</taxon>
        <taxon>Thelohanellus</taxon>
    </lineage>
</organism>
<evidence type="ECO:0000313" key="3">
    <source>
        <dbReference type="Proteomes" id="UP000031668"/>
    </source>
</evidence>
<feature type="compositionally biased region" description="Basic and acidic residues" evidence="1">
    <location>
        <begin position="13"/>
        <end position="24"/>
    </location>
</feature>
<dbReference type="EMBL" id="JWZT01000928">
    <property type="protein sequence ID" value="KII73202.1"/>
    <property type="molecule type" value="Genomic_DNA"/>
</dbReference>
<name>A0A0C2NGT9_THEKT</name>
<reference evidence="2 3" key="1">
    <citation type="journal article" date="2014" name="Genome Biol. Evol.">
        <title>The genome of the myxosporean Thelohanellus kitauei shows adaptations to nutrient acquisition within its fish host.</title>
        <authorList>
            <person name="Yang Y."/>
            <person name="Xiong J."/>
            <person name="Zhou Z."/>
            <person name="Huo F."/>
            <person name="Miao W."/>
            <person name="Ran C."/>
            <person name="Liu Y."/>
            <person name="Zhang J."/>
            <person name="Feng J."/>
            <person name="Wang M."/>
            <person name="Wang M."/>
            <person name="Wang L."/>
            <person name="Yao B."/>
        </authorList>
    </citation>
    <scope>NUCLEOTIDE SEQUENCE [LARGE SCALE GENOMIC DNA]</scope>
    <source>
        <strain evidence="2">Wuqing</strain>
    </source>
</reference>
<protein>
    <submittedName>
        <fullName evidence="2">Uncharacterized protein</fullName>
    </submittedName>
</protein>
<gene>
    <name evidence="2" type="ORF">RF11_00313</name>
</gene>
<dbReference type="Proteomes" id="UP000031668">
    <property type="component" value="Unassembled WGS sequence"/>
</dbReference>
<comment type="caution">
    <text evidence="2">The sequence shown here is derived from an EMBL/GenBank/DDBJ whole genome shotgun (WGS) entry which is preliminary data.</text>
</comment>
<dbReference type="AlphaFoldDB" id="A0A0C2NGT9"/>
<sequence length="143" mass="16106">MNLEPENAIGELSPRDSTRGHFFEEQSGDAPFDHPAGSQFQSSHDSFEEIDLGDETPYQFEGVRMLNLGVKSADIIKPLSTFPQNEKEAYQTSSVDFVPANDEERFPSTESESWGTEIVIPSKEFKNIFLIVPSNNSRGKFRE</sequence>